<proteinExistence type="predicted"/>
<dbReference type="GO" id="GO:0005068">
    <property type="term" value="F:transmembrane receptor protein tyrosine kinase adaptor activity"/>
    <property type="evidence" value="ECO:0007669"/>
    <property type="project" value="TreeGrafter"/>
</dbReference>
<feature type="compositionally biased region" description="Polar residues" evidence="1">
    <location>
        <begin position="146"/>
        <end position="163"/>
    </location>
</feature>
<feature type="region of interest" description="Disordered" evidence="1">
    <location>
        <begin position="732"/>
        <end position="774"/>
    </location>
</feature>
<protein>
    <submittedName>
        <fullName evidence="2">Uncharacterized protein</fullName>
    </submittedName>
</protein>
<feature type="region of interest" description="Disordered" evidence="1">
    <location>
        <begin position="422"/>
        <end position="659"/>
    </location>
</feature>
<feature type="compositionally biased region" description="Acidic residues" evidence="1">
    <location>
        <begin position="451"/>
        <end position="468"/>
    </location>
</feature>
<dbReference type="Proteomes" id="UP001186944">
    <property type="component" value="Unassembled WGS sequence"/>
</dbReference>
<feature type="compositionally biased region" description="Basic residues" evidence="1">
    <location>
        <begin position="761"/>
        <end position="774"/>
    </location>
</feature>
<dbReference type="AlphaFoldDB" id="A0AA89BU51"/>
<feature type="compositionally biased region" description="Basic and acidic residues" evidence="1">
    <location>
        <begin position="276"/>
        <end position="292"/>
    </location>
</feature>
<dbReference type="InterPro" id="IPR052446">
    <property type="entry name" value="B-cell_PI3K-Signaling_Adptrs"/>
</dbReference>
<feature type="compositionally biased region" description="Low complexity" evidence="1">
    <location>
        <begin position="741"/>
        <end position="754"/>
    </location>
</feature>
<comment type="caution">
    <text evidence="2">The sequence shown here is derived from an EMBL/GenBank/DDBJ whole genome shotgun (WGS) entry which is preliminary data.</text>
</comment>
<dbReference type="GO" id="GO:0005829">
    <property type="term" value="C:cytosol"/>
    <property type="evidence" value="ECO:0007669"/>
    <property type="project" value="TreeGrafter"/>
</dbReference>
<accession>A0AA89BU51</accession>
<feature type="compositionally biased region" description="Basic and acidic residues" evidence="1">
    <location>
        <begin position="519"/>
        <end position="535"/>
    </location>
</feature>
<reference evidence="2" key="1">
    <citation type="submission" date="2019-08" db="EMBL/GenBank/DDBJ databases">
        <title>The improved chromosome-level genome for the pearl oyster Pinctada fucata martensii using PacBio sequencing and Hi-C.</title>
        <authorList>
            <person name="Zheng Z."/>
        </authorList>
    </citation>
    <scope>NUCLEOTIDE SEQUENCE</scope>
    <source>
        <strain evidence="2">ZZ-2019</strain>
        <tissue evidence="2">Adductor muscle</tissue>
    </source>
</reference>
<evidence type="ECO:0000256" key="1">
    <source>
        <dbReference type="SAM" id="MobiDB-lite"/>
    </source>
</evidence>
<feature type="region of interest" description="Disordered" evidence="1">
    <location>
        <begin position="271"/>
        <end position="296"/>
    </location>
</feature>
<keyword evidence="3" id="KW-1185">Reference proteome</keyword>
<gene>
    <name evidence="2" type="ORF">FSP39_015742</name>
</gene>
<dbReference type="PANTHER" id="PTHR16267:SF11">
    <property type="entry name" value="STUMPS, ISOFORM E"/>
    <property type="match status" value="1"/>
</dbReference>
<name>A0AA89BU51_PINIB</name>
<dbReference type="GO" id="GO:0005104">
    <property type="term" value="F:fibroblast growth factor receptor binding"/>
    <property type="evidence" value="ECO:0007669"/>
    <property type="project" value="TreeGrafter"/>
</dbReference>
<evidence type="ECO:0000313" key="3">
    <source>
        <dbReference type="Proteomes" id="UP001186944"/>
    </source>
</evidence>
<feature type="compositionally biased region" description="Basic and acidic residues" evidence="1">
    <location>
        <begin position="615"/>
        <end position="638"/>
    </location>
</feature>
<organism evidence="2 3">
    <name type="scientific">Pinctada imbricata</name>
    <name type="common">Atlantic pearl-oyster</name>
    <name type="synonym">Pinctada martensii</name>
    <dbReference type="NCBI Taxonomy" id="66713"/>
    <lineage>
        <taxon>Eukaryota</taxon>
        <taxon>Metazoa</taxon>
        <taxon>Spiralia</taxon>
        <taxon>Lophotrochozoa</taxon>
        <taxon>Mollusca</taxon>
        <taxon>Bivalvia</taxon>
        <taxon>Autobranchia</taxon>
        <taxon>Pteriomorphia</taxon>
        <taxon>Pterioida</taxon>
        <taxon>Pterioidea</taxon>
        <taxon>Pteriidae</taxon>
        <taxon>Pinctada</taxon>
    </lineage>
</organism>
<feature type="compositionally biased region" description="Low complexity" evidence="1">
    <location>
        <begin position="601"/>
        <end position="614"/>
    </location>
</feature>
<dbReference type="EMBL" id="VSWD01000010">
    <property type="protein sequence ID" value="KAK3090924.1"/>
    <property type="molecule type" value="Genomic_DNA"/>
</dbReference>
<feature type="region of interest" description="Disordered" evidence="1">
    <location>
        <begin position="140"/>
        <end position="182"/>
    </location>
</feature>
<sequence length="865" mass="97788">MAANTEGVGLHFVQSDGGTWAGFLKTKLSERRYGINVRFYYVNKELQKENLHGANILLVSPDFLAVQSYEKYSIFNRDTSLIVLLGVTEEEYKKACTAHNGECLASWPIFETQANESSVRALLVEIIDLYEHAHCLDDDKEEDSDTMSVSSLSPSRTSQFSDQTDIDPEYDKLPPPRPVPKKAVKPEANKVLKILETDHDDVTEVFVLMENRSSDEVDLYVNEEEDTCTQCSFLNTAVYTCKIPKKQKDDKADRTMTVKCGGKEVGKKTRLLSRSISHEPKDRQQDNEDRDSSITLRDSVLSDTDPLVMLCKALRLPDNSSEVLDEALSDRCKKFRPLEALKTFLLLDEISTSYEGSDSTWPTLLHFGAEYNLIKFCEELLHFPSMVKSCAVRNRNGDTPEQMARKAGNNELADVFESNVVQQRVKRNSPGNKDSGIGGSMRIESSKSADGDDDDDDDDDEDDDEDNADNYMPMKDLLVTGSRSDSVLDDKKEEEDDEELNNIPPPTPHKMKPVYNNDLLDKSKTGDDNVSRDVADYQTPPEPRPCPVRTKRVSPRKPVPTPPPDYYGDEAPNDYMQMSEVKKRVPPPTGMGGHALSPGNSRQESFSSQSSFDSEGVKSPEDHEEDHIFTIRGTEHTGRLGSSLPPEQHTFPRSHSESDALHPHELHEFQMPEQIHHTRHLSLSKPGDMHNSSRHSKGLFSKISNKFHIGHRKQSLPEAIIPEEIEKLRKKSKHKADVRISDASTASNSSNDSTGVEKREKHDKKEKHKGKKSKLFGRKKMDVSATLSRIDSIEENRGCYKNVNLMNVKKCDRVLLKILSFPVLFTERMLQECLSNECEEMRPSIVEDPLLPCTVYREDVTRMFI</sequence>
<dbReference type="PANTHER" id="PTHR16267">
    <property type="entry name" value="BANK1/PIK3AP1 FAMILY MEMBER"/>
    <property type="match status" value="1"/>
</dbReference>
<evidence type="ECO:0000313" key="2">
    <source>
        <dbReference type="EMBL" id="KAK3090924.1"/>
    </source>
</evidence>